<keyword evidence="4" id="KW-0732">Signal</keyword>
<proteinExistence type="inferred from homology"/>
<evidence type="ECO:0000313" key="6">
    <source>
        <dbReference type="EMBL" id="MED6224826.1"/>
    </source>
</evidence>
<evidence type="ECO:0000313" key="7">
    <source>
        <dbReference type="Proteomes" id="UP001341840"/>
    </source>
</evidence>
<protein>
    <submittedName>
        <fullName evidence="6">Ribosomal 40S subunit protein S1B</fullName>
    </submittedName>
</protein>
<reference evidence="6 7" key="1">
    <citation type="journal article" date="2023" name="Plants (Basel)">
        <title>Bridging the Gap: Combining Genomics and Transcriptomics Approaches to Understand Stylosanthes scabra, an Orphan Legume from the Brazilian Caatinga.</title>
        <authorList>
            <person name="Ferreira-Neto J.R.C."/>
            <person name="da Silva M.D."/>
            <person name="Binneck E."/>
            <person name="de Melo N.F."/>
            <person name="da Silva R.H."/>
            <person name="de Melo A.L.T.M."/>
            <person name="Pandolfi V."/>
            <person name="Bustamante F.O."/>
            <person name="Brasileiro-Vidal A.C."/>
            <person name="Benko-Iseppon A.M."/>
        </authorList>
    </citation>
    <scope>NUCLEOTIDE SEQUENCE [LARGE SCALE GENOMIC DNA]</scope>
    <source>
        <tissue evidence="6">Leaves</tissue>
    </source>
</reference>
<dbReference type="Proteomes" id="UP001341840">
    <property type="component" value="Unassembled WGS sequence"/>
</dbReference>
<name>A0ABU6ZS55_9FABA</name>
<gene>
    <name evidence="6" type="primary">RPS1_5</name>
    <name evidence="6" type="ORF">PIB30_087861</name>
</gene>
<feature type="domain" description="S1 motif" evidence="5">
    <location>
        <begin position="99"/>
        <end position="133"/>
    </location>
</feature>
<dbReference type="EMBL" id="JASCZI010273427">
    <property type="protein sequence ID" value="MED6224826.1"/>
    <property type="molecule type" value="Genomic_DNA"/>
</dbReference>
<feature type="signal peptide" evidence="4">
    <location>
        <begin position="1"/>
        <end position="19"/>
    </location>
</feature>
<comment type="caution">
    <text evidence="6">The sequence shown here is derived from an EMBL/GenBank/DDBJ whole genome shotgun (WGS) entry which is preliminary data.</text>
</comment>
<organism evidence="6 7">
    <name type="scientific">Stylosanthes scabra</name>
    <dbReference type="NCBI Taxonomy" id="79078"/>
    <lineage>
        <taxon>Eukaryota</taxon>
        <taxon>Viridiplantae</taxon>
        <taxon>Streptophyta</taxon>
        <taxon>Embryophyta</taxon>
        <taxon>Tracheophyta</taxon>
        <taxon>Spermatophyta</taxon>
        <taxon>Magnoliopsida</taxon>
        <taxon>eudicotyledons</taxon>
        <taxon>Gunneridae</taxon>
        <taxon>Pentapetalae</taxon>
        <taxon>rosids</taxon>
        <taxon>fabids</taxon>
        <taxon>Fabales</taxon>
        <taxon>Fabaceae</taxon>
        <taxon>Papilionoideae</taxon>
        <taxon>50 kb inversion clade</taxon>
        <taxon>dalbergioids sensu lato</taxon>
        <taxon>Dalbergieae</taxon>
        <taxon>Pterocarpus clade</taxon>
        <taxon>Stylosanthes</taxon>
    </lineage>
</organism>
<evidence type="ECO:0000256" key="4">
    <source>
        <dbReference type="SAM" id="SignalP"/>
    </source>
</evidence>
<dbReference type="InterPro" id="IPR050437">
    <property type="entry name" value="Ribos_protein_bS1-like"/>
</dbReference>
<evidence type="ECO:0000256" key="2">
    <source>
        <dbReference type="ARBA" id="ARBA00022980"/>
    </source>
</evidence>
<evidence type="ECO:0000256" key="1">
    <source>
        <dbReference type="ARBA" id="ARBA00006767"/>
    </source>
</evidence>
<accession>A0ABU6ZS55</accession>
<comment type="similarity">
    <text evidence="1">Belongs to the bacterial ribosomal protein bS1 family.</text>
</comment>
<feature type="chain" id="PRO_5047062908" evidence="4">
    <location>
        <begin position="20"/>
        <end position="133"/>
    </location>
</feature>
<dbReference type="SUPFAM" id="SSF50249">
    <property type="entry name" value="Nucleic acid-binding proteins"/>
    <property type="match status" value="2"/>
</dbReference>
<dbReference type="Pfam" id="PF00575">
    <property type="entry name" value="S1"/>
    <property type="match status" value="1"/>
</dbReference>
<evidence type="ECO:0000256" key="3">
    <source>
        <dbReference type="ARBA" id="ARBA00023274"/>
    </source>
</evidence>
<keyword evidence="7" id="KW-1185">Reference proteome</keyword>
<keyword evidence="2" id="KW-0689">Ribosomal protein</keyword>
<sequence length="133" mass="14574">MSWLMVVGFCFQIKRTVFAVDASGAYVVDVTAMSTAYLPLQEAYIHRIKHVQESGIVPGLREEFVVIGENEVNDGLILSLKAIEFDLAWERCRQLQAEDAVVKGKIVKGNKGGLVAEVEGLKGFVPFSQISTG</sequence>
<keyword evidence="3" id="KW-0687">Ribonucleoprotein</keyword>
<dbReference type="InterPro" id="IPR003029">
    <property type="entry name" value="S1_domain"/>
</dbReference>
<dbReference type="InterPro" id="IPR012340">
    <property type="entry name" value="NA-bd_OB-fold"/>
</dbReference>
<dbReference type="PANTHER" id="PTHR10724:SF7">
    <property type="entry name" value="SMALL RIBOSOMAL SUBUNIT PROTEIN BS1C"/>
    <property type="match status" value="1"/>
</dbReference>
<dbReference type="PANTHER" id="PTHR10724">
    <property type="entry name" value="30S RIBOSOMAL PROTEIN S1"/>
    <property type="match status" value="1"/>
</dbReference>
<evidence type="ECO:0000259" key="5">
    <source>
        <dbReference type="PROSITE" id="PS50126"/>
    </source>
</evidence>
<dbReference type="PROSITE" id="PS50126">
    <property type="entry name" value="S1"/>
    <property type="match status" value="1"/>
</dbReference>